<dbReference type="FunFam" id="3.60.15.10:FF:000002">
    <property type="entry name" value="Ribonuclease Z"/>
    <property type="match status" value="1"/>
</dbReference>
<dbReference type="GO" id="GO:0008270">
    <property type="term" value="F:zinc ion binding"/>
    <property type="evidence" value="ECO:0007669"/>
    <property type="project" value="UniProtKB-UniRule"/>
</dbReference>
<dbReference type="PANTHER" id="PTHR46018">
    <property type="entry name" value="ZINC PHOSPHODIESTERASE ELAC PROTEIN 1"/>
    <property type="match status" value="1"/>
</dbReference>
<dbReference type="InterPro" id="IPR013471">
    <property type="entry name" value="RNase_Z/BN"/>
</dbReference>
<dbReference type="AlphaFoldDB" id="E0I543"/>
<dbReference type="CDD" id="cd07717">
    <property type="entry name" value="RNaseZ_ZiPD-like_MBL-fold"/>
    <property type="match status" value="1"/>
</dbReference>
<comment type="function">
    <text evidence="9 10">Zinc phosphodiesterase, which displays some tRNA 3'-processing endonuclease activity. Probably involved in tRNA maturation, by removing a 3'-trailer from precursor tRNA.</text>
</comment>
<accession>E0I543</accession>
<evidence type="ECO:0000256" key="3">
    <source>
        <dbReference type="ARBA" id="ARBA00022694"/>
    </source>
</evidence>
<keyword evidence="12" id="KW-1185">Reference proteome</keyword>
<feature type="active site" description="Proton acceptor" evidence="10">
    <location>
        <position position="67"/>
    </location>
</feature>
<evidence type="ECO:0000256" key="10">
    <source>
        <dbReference type="HAMAP-Rule" id="MF_01818"/>
    </source>
</evidence>
<feature type="binding site" evidence="10">
    <location>
        <position position="211"/>
    </location>
    <ligand>
        <name>Zn(2+)</name>
        <dbReference type="ChEBI" id="CHEBI:29105"/>
        <label>2</label>
        <note>catalytic</note>
    </ligand>
</feature>
<evidence type="ECO:0000256" key="6">
    <source>
        <dbReference type="ARBA" id="ARBA00022759"/>
    </source>
</evidence>
<organism evidence="11 12">
    <name type="scientific">Paenibacillus curdlanolyticus YK9</name>
    <dbReference type="NCBI Taxonomy" id="717606"/>
    <lineage>
        <taxon>Bacteria</taxon>
        <taxon>Bacillati</taxon>
        <taxon>Bacillota</taxon>
        <taxon>Bacilli</taxon>
        <taxon>Bacillales</taxon>
        <taxon>Paenibacillaceae</taxon>
        <taxon>Paenibacillus</taxon>
    </lineage>
</organism>
<dbReference type="OrthoDB" id="9800940at2"/>
<dbReference type="GO" id="GO:0042781">
    <property type="term" value="F:3'-tRNA processing endoribonuclease activity"/>
    <property type="evidence" value="ECO:0007669"/>
    <property type="project" value="UniProtKB-UniRule"/>
</dbReference>
<feature type="binding site" evidence="10">
    <location>
        <position position="68"/>
    </location>
    <ligand>
        <name>Zn(2+)</name>
        <dbReference type="ChEBI" id="CHEBI:29105"/>
        <label>2</label>
        <note>catalytic</note>
    </ligand>
</feature>
<keyword evidence="4 10" id="KW-0540">Nuclease</keyword>
<feature type="binding site" evidence="10">
    <location>
        <position position="63"/>
    </location>
    <ligand>
        <name>Zn(2+)</name>
        <dbReference type="ChEBI" id="CHEBI:29105"/>
        <label>1</label>
        <note>catalytic</note>
    </ligand>
</feature>
<dbReference type="STRING" id="717606.PaecuDRAFT_0765"/>
<dbReference type="RefSeq" id="WP_006036780.1">
    <property type="nucleotide sequence ID" value="NZ_AEDD01000002.1"/>
</dbReference>
<keyword evidence="5 10" id="KW-0479">Metal-binding</keyword>
<comment type="catalytic activity">
    <reaction evidence="10">
        <text>Endonucleolytic cleavage of RNA, removing extra 3' nucleotides from tRNA precursor, generating 3' termini of tRNAs. A 3'-hydroxy group is left at the tRNA terminus and a 5'-phosphoryl group is left at the trailer molecule.</text>
        <dbReference type="EC" id="3.1.26.11"/>
    </reaction>
</comment>
<feature type="binding site" evidence="10">
    <location>
        <position position="65"/>
    </location>
    <ligand>
        <name>Zn(2+)</name>
        <dbReference type="ChEBI" id="CHEBI:29105"/>
        <label>1</label>
        <note>catalytic</note>
    </ligand>
</feature>
<evidence type="ECO:0000256" key="4">
    <source>
        <dbReference type="ARBA" id="ARBA00022722"/>
    </source>
</evidence>
<evidence type="ECO:0000256" key="5">
    <source>
        <dbReference type="ARBA" id="ARBA00022723"/>
    </source>
</evidence>
<dbReference type="eggNOG" id="COG1234">
    <property type="taxonomic scope" value="Bacteria"/>
</dbReference>
<dbReference type="InterPro" id="IPR036866">
    <property type="entry name" value="RibonucZ/Hydroxyglut_hydro"/>
</dbReference>
<evidence type="ECO:0000256" key="9">
    <source>
        <dbReference type="ARBA" id="ARBA00057812"/>
    </source>
</evidence>
<feature type="binding site" evidence="10">
    <location>
        <position position="211"/>
    </location>
    <ligand>
        <name>Zn(2+)</name>
        <dbReference type="ChEBI" id="CHEBI:29105"/>
        <label>1</label>
        <note>catalytic</note>
    </ligand>
</feature>
<dbReference type="NCBIfam" id="NF000801">
    <property type="entry name" value="PRK00055.1-3"/>
    <property type="match status" value="1"/>
</dbReference>
<dbReference type="HAMAP" id="MF_01818">
    <property type="entry name" value="RNase_Z_BN"/>
    <property type="match status" value="1"/>
</dbReference>
<sequence>MELTFLGTGAGRPSRLRNVTSAALKLPAPSLSVWLFDAGEGTQHRLLQTPIKLNRIDRIFITHLHGDHVFGLPGLLSTRAYDGGVGPVTIYGPAGLQQMVECLFQLSGTYIGYDIQYVEAVEGVIFDDGNYRVEAAALEHRIPCFGYRVIESPRPGRLDAGKLKEAGVPFGPLYGKLKAGEDITLPDGREIKSSDVTGACIPGRIVTILGDTKPCANAVRLAEHADLLVHEATFAAGLEEKAELYGHSTTVQAAEAAKRAGARKLVMTHFSSRYELEDAVQLVDEARAIFPQTEAAFDGAVFDIPCQC</sequence>
<dbReference type="SUPFAM" id="SSF56281">
    <property type="entry name" value="Metallo-hydrolase/oxidoreductase"/>
    <property type="match status" value="1"/>
</dbReference>
<feature type="binding site" evidence="10">
    <location>
        <position position="140"/>
    </location>
    <ligand>
        <name>Zn(2+)</name>
        <dbReference type="ChEBI" id="CHEBI:29105"/>
        <label>1</label>
        <note>catalytic</note>
    </ligand>
</feature>
<evidence type="ECO:0000256" key="8">
    <source>
        <dbReference type="ARBA" id="ARBA00022833"/>
    </source>
</evidence>
<comment type="cofactor">
    <cofactor evidence="10">
        <name>Zn(2+)</name>
        <dbReference type="ChEBI" id="CHEBI:29105"/>
    </cofactor>
    <text evidence="10">Binds 2 Zn(2+) ions.</text>
</comment>
<gene>
    <name evidence="10" type="primary">rnz</name>
    <name evidence="11" type="ORF">PaecuDRAFT_0765</name>
</gene>
<dbReference type="Gene3D" id="3.60.15.10">
    <property type="entry name" value="Ribonuclease Z/Hydroxyacylglutathione hydrolase-like"/>
    <property type="match status" value="1"/>
</dbReference>
<dbReference type="PANTHER" id="PTHR46018:SF2">
    <property type="entry name" value="ZINC PHOSPHODIESTERASE ELAC PROTEIN 1"/>
    <property type="match status" value="1"/>
</dbReference>
<protein>
    <recommendedName>
        <fullName evidence="2 10">Ribonuclease Z</fullName>
        <shortName evidence="10">RNase Z</shortName>
        <ecNumber evidence="2 10">3.1.26.11</ecNumber>
    </recommendedName>
    <alternativeName>
        <fullName evidence="10">tRNA 3 endonuclease</fullName>
    </alternativeName>
    <alternativeName>
        <fullName evidence="10">tRNase Z</fullName>
    </alternativeName>
</protein>
<comment type="subunit">
    <text evidence="1 10">Homodimer.</text>
</comment>
<evidence type="ECO:0000256" key="1">
    <source>
        <dbReference type="ARBA" id="ARBA00011738"/>
    </source>
</evidence>
<evidence type="ECO:0000313" key="11">
    <source>
        <dbReference type="EMBL" id="EFM12085.1"/>
    </source>
</evidence>
<feature type="binding site" evidence="10">
    <location>
        <position position="67"/>
    </location>
    <ligand>
        <name>Zn(2+)</name>
        <dbReference type="ChEBI" id="CHEBI:29105"/>
        <label>2</label>
        <note>catalytic</note>
    </ligand>
</feature>
<name>E0I543_9BACL</name>
<reference evidence="11 12" key="1">
    <citation type="submission" date="2010-07" db="EMBL/GenBank/DDBJ databases">
        <title>The draft genome of Paenibacillus curdlanolyticus YK9.</title>
        <authorList>
            <consortium name="US DOE Joint Genome Institute (JGI-PGF)"/>
            <person name="Lucas S."/>
            <person name="Copeland A."/>
            <person name="Lapidus A."/>
            <person name="Cheng J.-F."/>
            <person name="Bruce D."/>
            <person name="Goodwin L."/>
            <person name="Pitluck S."/>
            <person name="Land M.L."/>
            <person name="Hauser L."/>
            <person name="Chang Y.-J."/>
            <person name="Jeffries C."/>
            <person name="Anderson I.J."/>
            <person name="Johnson E."/>
            <person name="Loganathan U."/>
            <person name="Mulhopadhyay B."/>
            <person name="Kyrpides N."/>
            <person name="Woyke T.J."/>
        </authorList>
    </citation>
    <scope>NUCLEOTIDE SEQUENCE [LARGE SCALE GENOMIC DNA]</scope>
    <source>
        <strain evidence="11 12">YK9</strain>
    </source>
</reference>
<dbReference type="Proteomes" id="UP000005387">
    <property type="component" value="Unassembled WGS sequence"/>
</dbReference>
<dbReference type="Pfam" id="PF23023">
    <property type="entry name" value="Anti-Pycsar_Apyc1"/>
    <property type="match status" value="1"/>
</dbReference>
<keyword evidence="3 10" id="KW-0819">tRNA processing</keyword>
<dbReference type="NCBIfam" id="TIGR02651">
    <property type="entry name" value="RNase_Z"/>
    <property type="match status" value="1"/>
</dbReference>
<dbReference type="EC" id="3.1.26.11" evidence="2 10"/>
<evidence type="ECO:0000313" key="12">
    <source>
        <dbReference type="Proteomes" id="UP000005387"/>
    </source>
</evidence>
<evidence type="ECO:0000256" key="2">
    <source>
        <dbReference type="ARBA" id="ARBA00012477"/>
    </source>
</evidence>
<keyword evidence="6 10" id="KW-0255">Endonuclease</keyword>
<keyword evidence="8 10" id="KW-0862">Zinc</keyword>
<evidence type="ECO:0000256" key="7">
    <source>
        <dbReference type="ARBA" id="ARBA00022801"/>
    </source>
</evidence>
<feature type="binding site" evidence="10">
    <location>
        <position position="269"/>
    </location>
    <ligand>
        <name>Zn(2+)</name>
        <dbReference type="ChEBI" id="CHEBI:29105"/>
        <label>2</label>
        <note>catalytic</note>
    </ligand>
</feature>
<dbReference type="GO" id="GO:0042802">
    <property type="term" value="F:identical protein binding"/>
    <property type="evidence" value="ECO:0007669"/>
    <property type="project" value="UniProtKB-ARBA"/>
</dbReference>
<dbReference type="EMBL" id="AEDD01000002">
    <property type="protein sequence ID" value="EFM12085.1"/>
    <property type="molecule type" value="Genomic_DNA"/>
</dbReference>
<proteinExistence type="inferred from homology"/>
<keyword evidence="7 10" id="KW-0378">Hydrolase</keyword>
<comment type="similarity">
    <text evidence="10">Belongs to the RNase Z family.</text>
</comment>